<dbReference type="InterPro" id="IPR018159">
    <property type="entry name" value="Spectrin/alpha-actinin"/>
</dbReference>
<feature type="coiled-coil region" evidence="10">
    <location>
        <begin position="248"/>
        <end position="275"/>
    </location>
</feature>
<evidence type="ECO:0000256" key="4">
    <source>
        <dbReference type="ARBA" id="ARBA00022723"/>
    </source>
</evidence>
<dbReference type="InterPro" id="IPR011992">
    <property type="entry name" value="EF-hand-dom_pair"/>
</dbReference>
<dbReference type="FunFam" id="1.10.238.10:FF:000178">
    <property type="entry name" value="Calmodulin-2 A"/>
    <property type="match status" value="1"/>
</dbReference>
<evidence type="ECO:0000256" key="6">
    <source>
        <dbReference type="ARBA" id="ARBA00022753"/>
    </source>
</evidence>
<feature type="domain" description="Calponin-homology (CH)" evidence="11">
    <location>
        <begin position="14"/>
        <end position="120"/>
    </location>
</feature>
<evidence type="ECO:0000256" key="9">
    <source>
        <dbReference type="ARBA" id="ARBA00023203"/>
    </source>
</evidence>
<dbReference type="PROSITE" id="PS00018">
    <property type="entry name" value="EF_HAND_1"/>
    <property type="match status" value="2"/>
</dbReference>
<dbReference type="FunFam" id="1.10.418.10:FF:000023">
    <property type="entry name" value="EH domain-binding protein 1 isoform X1"/>
    <property type="match status" value="1"/>
</dbReference>
<feature type="domain" description="EF-hand" evidence="12">
    <location>
        <begin position="1741"/>
        <end position="1776"/>
    </location>
</feature>
<dbReference type="InterPro" id="IPR018247">
    <property type="entry name" value="EF_Hand_1_Ca_BS"/>
</dbReference>
<keyword evidence="5" id="KW-0677">Repeat</keyword>
<evidence type="ECO:0000256" key="2">
    <source>
        <dbReference type="ARBA" id="ARBA00010255"/>
    </source>
</evidence>
<evidence type="ECO:0000256" key="1">
    <source>
        <dbReference type="ARBA" id="ARBA00004177"/>
    </source>
</evidence>
<feature type="coiled-coil region" evidence="10">
    <location>
        <begin position="1488"/>
        <end position="1515"/>
    </location>
</feature>
<evidence type="ECO:0000313" key="13">
    <source>
        <dbReference type="EMBL" id="KAJ5078494.1"/>
    </source>
</evidence>
<feature type="domain" description="EF-hand" evidence="12">
    <location>
        <begin position="1777"/>
        <end position="1812"/>
    </location>
</feature>
<evidence type="ECO:0000256" key="3">
    <source>
        <dbReference type="ARBA" id="ARBA00022553"/>
    </source>
</evidence>
<feature type="coiled-coil region" evidence="10">
    <location>
        <begin position="862"/>
        <end position="952"/>
    </location>
</feature>
<dbReference type="Pfam" id="PF00435">
    <property type="entry name" value="Spectrin"/>
    <property type="match status" value="5"/>
</dbReference>
<evidence type="ECO:0000259" key="11">
    <source>
        <dbReference type="PROSITE" id="PS50021"/>
    </source>
</evidence>
<accession>A0A9Q0RH84</accession>
<evidence type="ECO:0000256" key="5">
    <source>
        <dbReference type="ARBA" id="ARBA00022737"/>
    </source>
</evidence>
<dbReference type="InterPro" id="IPR002048">
    <property type="entry name" value="EF_hand_dom"/>
</dbReference>
<dbReference type="SMART" id="SM00150">
    <property type="entry name" value="SPEC"/>
    <property type="match status" value="7"/>
</dbReference>
<dbReference type="SMART" id="SM01184">
    <property type="entry name" value="efhand_Ca_insen"/>
    <property type="match status" value="1"/>
</dbReference>
<dbReference type="SUPFAM" id="SSF47473">
    <property type="entry name" value="EF-hand"/>
    <property type="match status" value="1"/>
</dbReference>
<dbReference type="InterPro" id="IPR002017">
    <property type="entry name" value="Spectrin_repeat"/>
</dbReference>
<dbReference type="PANTHER" id="PTHR11915">
    <property type="entry name" value="SPECTRIN/FILAMIN RELATED CYTOSKELETAL PROTEIN"/>
    <property type="match status" value="1"/>
</dbReference>
<proteinExistence type="inferred from homology"/>
<keyword evidence="4" id="KW-0479">Metal-binding</keyword>
<dbReference type="OrthoDB" id="10017054at2759"/>
<dbReference type="PROSITE" id="PS50222">
    <property type="entry name" value="EF_HAND_2"/>
    <property type="match status" value="2"/>
</dbReference>
<feature type="coiled-coil region" evidence="10">
    <location>
        <begin position="1308"/>
        <end position="1353"/>
    </location>
</feature>
<dbReference type="Gene3D" id="1.20.58.60">
    <property type="match status" value="11"/>
</dbReference>
<dbReference type="SUPFAM" id="SSF46966">
    <property type="entry name" value="Spectrin repeat"/>
    <property type="match status" value="11"/>
</dbReference>
<dbReference type="InterPro" id="IPR001715">
    <property type="entry name" value="CH_dom"/>
</dbReference>
<dbReference type="GO" id="GO:0005768">
    <property type="term" value="C:endosome"/>
    <property type="evidence" value="ECO:0007669"/>
    <property type="project" value="UniProtKB-SubCell"/>
</dbReference>
<dbReference type="Pfam" id="PF08726">
    <property type="entry name" value="EFhand_Ca_insen"/>
    <property type="match status" value="1"/>
</dbReference>
<evidence type="ECO:0000256" key="8">
    <source>
        <dbReference type="ARBA" id="ARBA00023054"/>
    </source>
</evidence>
<comment type="similarity">
    <text evidence="2">Belongs to the alpha-actinin family.</text>
</comment>
<feature type="domain" description="Calponin-homology (CH)" evidence="11">
    <location>
        <begin position="129"/>
        <end position="233"/>
    </location>
</feature>
<dbReference type="Gene3D" id="1.10.238.10">
    <property type="entry name" value="EF-hand"/>
    <property type="match status" value="2"/>
</dbReference>
<dbReference type="OMA" id="WIEIATE"/>
<dbReference type="Proteomes" id="UP001149090">
    <property type="component" value="Unassembled WGS sequence"/>
</dbReference>
<dbReference type="InterPro" id="IPR001589">
    <property type="entry name" value="Actinin_actin-bd_CS"/>
</dbReference>
<organism evidence="13 14">
    <name type="scientific">Anaeramoeba ignava</name>
    <name type="common">Anaerobic marine amoeba</name>
    <dbReference type="NCBI Taxonomy" id="1746090"/>
    <lineage>
        <taxon>Eukaryota</taxon>
        <taxon>Metamonada</taxon>
        <taxon>Anaeramoebidae</taxon>
        <taxon>Anaeramoeba</taxon>
    </lineage>
</organism>
<evidence type="ECO:0000256" key="10">
    <source>
        <dbReference type="SAM" id="Coils"/>
    </source>
</evidence>
<keyword evidence="3" id="KW-0597">Phosphoprotein</keyword>
<dbReference type="Pfam" id="PF13499">
    <property type="entry name" value="EF-hand_7"/>
    <property type="match status" value="1"/>
</dbReference>
<dbReference type="SMART" id="SM00033">
    <property type="entry name" value="CH"/>
    <property type="match status" value="2"/>
</dbReference>
<keyword evidence="8 10" id="KW-0175">Coiled coil</keyword>
<dbReference type="SUPFAM" id="SSF47576">
    <property type="entry name" value="Calponin-homology domain, CH-domain"/>
    <property type="match status" value="1"/>
</dbReference>
<reference evidence="13" key="1">
    <citation type="submission" date="2022-10" db="EMBL/GenBank/DDBJ databases">
        <title>Novel sulphate-reducing endosymbionts in the free-living metamonad Anaeramoeba.</title>
        <authorList>
            <person name="Jerlstrom-Hultqvist J."/>
            <person name="Cepicka I."/>
            <person name="Gallot-Lavallee L."/>
            <person name="Salas-Leiva D."/>
            <person name="Curtis B.A."/>
            <person name="Zahonova K."/>
            <person name="Pipaliya S."/>
            <person name="Dacks J."/>
            <person name="Roger A.J."/>
        </authorList>
    </citation>
    <scope>NUCLEOTIDE SEQUENCE</scope>
    <source>
        <strain evidence="13">BMAN</strain>
    </source>
</reference>
<dbReference type="InterPro" id="IPR014837">
    <property type="entry name" value="EF-hand_Ca_insen"/>
</dbReference>
<evidence type="ECO:0000259" key="12">
    <source>
        <dbReference type="PROSITE" id="PS50222"/>
    </source>
</evidence>
<comment type="caution">
    <text evidence="13">The sequence shown here is derived from an EMBL/GenBank/DDBJ whole genome shotgun (WGS) entry which is preliminary data.</text>
</comment>
<feature type="coiled-coil region" evidence="10">
    <location>
        <begin position="1191"/>
        <end position="1235"/>
    </location>
</feature>
<dbReference type="PROSITE" id="PS50021">
    <property type="entry name" value="CH"/>
    <property type="match status" value="2"/>
</dbReference>
<dbReference type="GO" id="GO:0005509">
    <property type="term" value="F:calcium ion binding"/>
    <property type="evidence" value="ECO:0007669"/>
    <property type="project" value="InterPro"/>
</dbReference>
<evidence type="ECO:0000313" key="14">
    <source>
        <dbReference type="Proteomes" id="UP001149090"/>
    </source>
</evidence>
<keyword evidence="6" id="KW-0967">Endosome</keyword>
<dbReference type="GO" id="GO:0003779">
    <property type="term" value="F:actin binding"/>
    <property type="evidence" value="ECO:0007669"/>
    <property type="project" value="UniProtKB-KW"/>
</dbReference>
<comment type="subcellular location">
    <subcellularLocation>
        <location evidence="1">Endosome</location>
    </subcellularLocation>
</comment>
<dbReference type="CDD" id="cd00051">
    <property type="entry name" value="EFh"/>
    <property type="match status" value="1"/>
</dbReference>
<feature type="coiled-coil region" evidence="10">
    <location>
        <begin position="572"/>
        <end position="614"/>
    </location>
</feature>
<dbReference type="PROSITE" id="PS00019">
    <property type="entry name" value="ACTININ_1"/>
    <property type="match status" value="1"/>
</dbReference>
<evidence type="ECO:0000256" key="7">
    <source>
        <dbReference type="ARBA" id="ARBA00022837"/>
    </source>
</evidence>
<name>A0A9Q0RH84_ANAIG</name>
<sequence length="1873" mass="220813">MSKGGKEELPDWVKMQQKTFTRWFNKHLKRVKESITDLQEGLEDGLKFIKFVELVTEKKINRYNKRPKLRIQKIENIKIAMEQIQNEKKFQFASIGPEDIVDKNLKLILGFVWTIIMKCSIEDISVEELTAKEALLLWCKKQTAGYQNVNVRNFTSSWKDGLAFAAIIHHNKPSMLDFYSLDQKKPAENLETAFEAANQLGIDRFLDVEDMLIDIPDEKAVMAYLAEYFQYFSSGAKQQNAARRIGKLMDFTQANDELKQEYNRLGEELLKWIEKKTDELNQREFPNTKEEMEKLISEFAEYKNHEKPPKATEKINLEALYNTIARKLEAHQRPKFIPTGPSVEKIQEKWDELEEAEKLRGKILNEELGRQERIEGLLSNFNNKVKKLEQFHKDKKNYLTSPHEVSTLMAANQELKRLDASDDEYERSKKRLEEVKEIGKKIVEENYKDKDEVIEKMKELDDKWDELKSLSEKLREKLENDKKREERKEYLRKKWGQLAKDYTRWIKDESDSIRVYEFGYTLEAVEKYKSPMEENEKNYRNQSDGKYQKLEKLWKKMQDIGIEDNRYTALTLDDVKDVHKQLEDELEKRNQAYKKELERQIAMDEKRKEFAKAADDFLEYLKEHLEEINKPTGEPQPLIEAIKGIHQDGAPSKEELEKVIKIDQEMREMGIPDNKYTEHTVASLGSKRTQDIDLYVDNYIAALNEEHKQKELYKLRATKWIEEVNAIIEKLQALSFDNTLEDARAKTADFAEYMSTQHSEKSAQKTLIENLADDISKYLKAQPYNRPEFVYEDGLSLEDIEAKWKELEKEEADHKKKIDDEVKRQELCDELQKRFHDRAANLQRYIDASSHYLKANEEIKTINLAQTQINRLENFKKDLEESKELVSDLKELKNQLEENKYHKISEIAEKLEKLEEEWKALSGLQDEKKKRLDDIYEKMDEKRKEFAKAADDFLEYLKKHLEEINTPTGEPQPLIEAIKGIHQDGAPSKEELEKVIKIDQEMREMEITDNKYTDHTVASLSSKRARDIDGYVHNYISALNEEQQQKDFYKQRATKWMEDVNGMIQKLQALSFDNTLEDARAKTADFAEYINTQHSEKSAQKTTIANLSDNINSYLKHQPYNRPEFAHPEGLSPDDLETKWKELHQEESEHRKKIDKELKRQEKCDELQKQFHNRAANLQRYIDASSHYFNAEEEIQTLQTAQIQLRKLDNSKTALENSKSNVDKLKKIENDLKEHNYHKIDDISDEMNKLESAWNSLFELHDAKKKRLDDALEREQHKDSLRREFAEKAGSYRVWFRKAGAQCRDFSFGRSLEEVKAFKEKLDQANQEMTEKSQEFKSELSDLDQKMKELNVTENRFTRITLDDVNNFNDELLGLIKKKNDAYDTELARQEAMEEKRIEFAKEADNFVKLLNEKKEQFDQITGEPEEKTEQVNKIYEEGKPTDEQFTKLQQLDAESKAMKIVQNKHTELDMQILKTKKKWYDNFVANLLASIEEEKKMKERAAQLQKEWESKRKNEEMIQEYAAKSQELNSWIEIATEKMTEPITSTTPQENETLKNEYDQFLPQKEPRENEYKELQDLANKMNEAEITNFSGLPIETVAGKWNEISTLIEQRKDDLEKDAQKQEAHEKLRIQFADMANDLHEYMTKTKKDVSELSGNLDDQLEVVKKIISELISKKSVIDSLTDLESEMEAQHIKQNPHTAHTVPETKQTYSQLMDFANKQQDEITNQNLESQGKKVTEQQMKEFREVFDHFDKNKSGSLDKLEFSGCLKSLGEDMSDEELDKVFQQIDTDKSGKIEFDEFVTFMASRTVDMDTKDQILESFRDLSKTPGIITEQEFQDYFSKEQIEYFKQHMPQEGDGYNYEKWTQDVFDR</sequence>
<gene>
    <name evidence="13" type="ORF">M0811_04819</name>
</gene>
<dbReference type="InterPro" id="IPR036872">
    <property type="entry name" value="CH_dom_sf"/>
</dbReference>
<dbReference type="SMART" id="SM00054">
    <property type="entry name" value="EFh"/>
    <property type="match status" value="2"/>
</dbReference>
<keyword evidence="7" id="KW-0106">Calcium</keyword>
<keyword evidence="9" id="KW-0009">Actin-binding</keyword>
<dbReference type="CDD" id="cd00176">
    <property type="entry name" value="SPEC"/>
    <property type="match status" value="2"/>
</dbReference>
<protein>
    <submittedName>
        <fullName evidence="13">Alpha-actinin sarcomeric-like protein</fullName>
    </submittedName>
</protein>
<keyword evidence="14" id="KW-1185">Reference proteome</keyword>
<dbReference type="Gene3D" id="1.10.418.10">
    <property type="entry name" value="Calponin-like domain"/>
    <property type="match status" value="2"/>
</dbReference>
<dbReference type="EMBL" id="JAPDFW010000053">
    <property type="protein sequence ID" value="KAJ5078494.1"/>
    <property type="molecule type" value="Genomic_DNA"/>
</dbReference>
<feature type="coiled-coil region" evidence="10">
    <location>
        <begin position="408"/>
        <end position="488"/>
    </location>
</feature>
<dbReference type="Pfam" id="PF00307">
    <property type="entry name" value="CH"/>
    <property type="match status" value="2"/>
</dbReference>